<feature type="region of interest" description="Disordered" evidence="1">
    <location>
        <begin position="1"/>
        <end position="22"/>
    </location>
</feature>
<dbReference type="Proteomes" id="UP000632138">
    <property type="component" value="Unassembled WGS sequence"/>
</dbReference>
<protein>
    <submittedName>
        <fullName evidence="2">Uncharacterized protein</fullName>
    </submittedName>
</protein>
<dbReference type="RefSeq" id="WP_203379641.1">
    <property type="nucleotide sequence ID" value="NZ_JAENHP010000011.1"/>
</dbReference>
<keyword evidence="3" id="KW-1185">Reference proteome</keyword>
<name>A0ABS2AK92_9ACTN</name>
<gene>
    <name evidence="2" type="ORF">JIG36_29350</name>
</gene>
<sequence>MQLTAVPREPSTGGEPLAEFGSPQPAARLTLLLTGLGFTAVAETRVGGVARQYELQRVLVPEAERAQLNRRMTVAWQWGRQQLLDTETRGSLASVHSRRVAVARYAWQAVLLAGAPRRRAGELRVKLGDPETADLLVRGARIIGVTGEVIRRQGCFVVAVANAAVPLLTTAPTTRVPAGAF</sequence>
<evidence type="ECO:0000256" key="1">
    <source>
        <dbReference type="SAM" id="MobiDB-lite"/>
    </source>
</evidence>
<evidence type="ECO:0000313" key="2">
    <source>
        <dbReference type="EMBL" id="MBM2619656.1"/>
    </source>
</evidence>
<organism evidence="2 3">
    <name type="scientific">Paractinoplanes ovalisporus</name>
    <dbReference type="NCBI Taxonomy" id="2810368"/>
    <lineage>
        <taxon>Bacteria</taxon>
        <taxon>Bacillati</taxon>
        <taxon>Actinomycetota</taxon>
        <taxon>Actinomycetes</taxon>
        <taxon>Micromonosporales</taxon>
        <taxon>Micromonosporaceae</taxon>
        <taxon>Paractinoplanes</taxon>
    </lineage>
</organism>
<accession>A0ABS2AK92</accession>
<comment type="caution">
    <text evidence="2">The sequence shown here is derived from an EMBL/GenBank/DDBJ whole genome shotgun (WGS) entry which is preliminary data.</text>
</comment>
<reference evidence="2 3" key="1">
    <citation type="submission" date="2021-01" db="EMBL/GenBank/DDBJ databases">
        <title>Actinoplanes sp. nov. LDG1-06 isolated from lichen.</title>
        <authorList>
            <person name="Saeng-In P."/>
            <person name="Phongsopitanun W."/>
            <person name="Kanchanasin P."/>
            <person name="Yuki M."/>
            <person name="Kudo T."/>
            <person name="Ohkuma M."/>
            <person name="Tanasupawat S."/>
        </authorList>
    </citation>
    <scope>NUCLEOTIDE SEQUENCE [LARGE SCALE GENOMIC DNA]</scope>
    <source>
        <strain evidence="2 3">LDG1-06</strain>
    </source>
</reference>
<dbReference type="EMBL" id="JAENHP010000011">
    <property type="protein sequence ID" value="MBM2619656.1"/>
    <property type="molecule type" value="Genomic_DNA"/>
</dbReference>
<evidence type="ECO:0000313" key="3">
    <source>
        <dbReference type="Proteomes" id="UP000632138"/>
    </source>
</evidence>
<proteinExistence type="predicted"/>